<protein>
    <submittedName>
        <fullName evidence="1">Phosphoribosyl transferase</fullName>
    </submittedName>
</protein>
<proteinExistence type="predicted"/>
<dbReference type="RefSeq" id="WP_224039308.1">
    <property type="nucleotide sequence ID" value="NZ_CAJZAH010000001.1"/>
</dbReference>
<dbReference type="InterPro" id="IPR029058">
    <property type="entry name" value="AB_hydrolase_fold"/>
</dbReference>
<gene>
    <name evidence="1" type="ORF">LMG21510_00431</name>
</gene>
<keyword evidence="1" id="KW-0808">Transferase</keyword>
<dbReference type="Gene3D" id="3.40.50.1820">
    <property type="entry name" value="alpha/beta hydrolase"/>
    <property type="match status" value="1"/>
</dbReference>
<dbReference type="GO" id="GO:0016740">
    <property type="term" value="F:transferase activity"/>
    <property type="evidence" value="ECO:0007669"/>
    <property type="project" value="UniProtKB-KW"/>
</dbReference>
<reference evidence="1 2" key="1">
    <citation type="submission" date="2021-08" db="EMBL/GenBank/DDBJ databases">
        <authorList>
            <person name="Peeters C."/>
        </authorList>
    </citation>
    <scope>NUCLEOTIDE SEQUENCE [LARGE SCALE GENOMIC DNA]</scope>
    <source>
        <strain evidence="1 2">LMG 21510</strain>
    </source>
</reference>
<dbReference type="SUPFAM" id="SSF53271">
    <property type="entry name" value="PRTase-like"/>
    <property type="match status" value="1"/>
</dbReference>
<sequence>MIANTTTRFPNREYAAVDLAAALMAYRGRHPLIRAITPAGVTIGRVVADYLDGELDFAPVKQLTPQAMCCGGVGVIDDRGNTYIGRHALAPLSPWDMPPAMRHDRDAQLDLLRRQRAVLAAGSNPADPRGRVVIVVDDGLLQGVAMGAALAAVRRRQPAQLLCAVPVASKAALDFVRPLADDVICLDVAERLHCLGDRYQHLPLPADDAVRAMLMASPPGPTATVALPSVPASSVVLRIPCGDTANLRGALEAPRAPIGIALMAHAGGGAALTARGQYIARKLRAVGIATLLVDLMTPDEEKEPRDEACQVRRLAQRLSDVVTFVHSHTPYADLPLGCIGTGMAAAAALRQAAVDASGLCTVVSIAGRPDRAGVEYLRQVRMPTLLIVPEGDPFASRNEQALHELGGQAEYRVLEAERSAFSERPELQRVAAVLTEWLGRHLSPLPCSTRATIPSRMSCAELSRT</sequence>
<evidence type="ECO:0000313" key="1">
    <source>
        <dbReference type="EMBL" id="CAG9166562.1"/>
    </source>
</evidence>
<evidence type="ECO:0000313" key="2">
    <source>
        <dbReference type="Proteomes" id="UP000721236"/>
    </source>
</evidence>
<organism evidence="1 2">
    <name type="scientific">Cupriavidus respiraculi</name>
    <dbReference type="NCBI Taxonomy" id="195930"/>
    <lineage>
        <taxon>Bacteria</taxon>
        <taxon>Pseudomonadati</taxon>
        <taxon>Pseudomonadota</taxon>
        <taxon>Betaproteobacteria</taxon>
        <taxon>Burkholderiales</taxon>
        <taxon>Burkholderiaceae</taxon>
        <taxon>Cupriavidus</taxon>
    </lineage>
</organism>
<dbReference type="Gene3D" id="3.30.1310.20">
    <property type="entry name" value="PRTase-like"/>
    <property type="match status" value="1"/>
</dbReference>
<dbReference type="SUPFAM" id="SSF53474">
    <property type="entry name" value="alpha/beta-Hydrolases"/>
    <property type="match status" value="1"/>
</dbReference>
<name>A0ABM8WGV6_9BURK</name>
<keyword evidence="2" id="KW-1185">Reference proteome</keyword>
<accession>A0ABM8WGV6</accession>
<dbReference type="EMBL" id="CAJZAH010000001">
    <property type="protein sequence ID" value="CAG9166562.1"/>
    <property type="molecule type" value="Genomic_DNA"/>
</dbReference>
<dbReference type="Proteomes" id="UP000721236">
    <property type="component" value="Unassembled WGS sequence"/>
</dbReference>
<comment type="caution">
    <text evidence="1">The sequence shown here is derived from an EMBL/GenBank/DDBJ whole genome shotgun (WGS) entry which is preliminary data.</text>
</comment>
<dbReference type="InterPro" id="IPR029057">
    <property type="entry name" value="PRTase-like"/>
</dbReference>
<dbReference type="Gene3D" id="3.40.50.2020">
    <property type="match status" value="1"/>
</dbReference>